<keyword evidence="6 8" id="KW-0472">Membrane</keyword>
<accession>A0AAV9V5R4</accession>
<keyword evidence="5 8" id="KW-1133">Transmembrane helix</keyword>
<feature type="transmembrane region" description="Helical" evidence="8">
    <location>
        <begin position="168"/>
        <end position="193"/>
    </location>
</feature>
<comment type="caution">
    <text evidence="12">The sequence shown here is derived from an EMBL/GenBank/DDBJ whole genome shotgun (WGS) entry which is preliminary data.</text>
</comment>
<evidence type="ECO:0000256" key="1">
    <source>
        <dbReference type="ARBA" id="ARBA00004141"/>
    </source>
</evidence>
<feature type="domain" description="CSC1/OSCA1-like cytosolic" evidence="11">
    <location>
        <begin position="219"/>
        <end position="387"/>
    </location>
</feature>
<feature type="transmembrane region" description="Helical" evidence="8">
    <location>
        <begin position="610"/>
        <end position="637"/>
    </location>
</feature>
<evidence type="ECO:0000259" key="9">
    <source>
        <dbReference type="Pfam" id="PF02714"/>
    </source>
</evidence>
<dbReference type="PANTHER" id="PTHR13018:SF149">
    <property type="entry name" value="DOMAIN PROTEIN, PUTATIVE (AFU_ORTHOLOGUE AFUA_3G11660)-RELATED"/>
    <property type="match status" value="1"/>
</dbReference>
<dbReference type="Pfam" id="PF02714">
    <property type="entry name" value="RSN1_7TM"/>
    <property type="match status" value="1"/>
</dbReference>
<feature type="compositionally biased region" description="Gly residues" evidence="7">
    <location>
        <begin position="1055"/>
        <end position="1082"/>
    </location>
</feature>
<proteinExistence type="inferred from homology"/>
<evidence type="ECO:0000256" key="4">
    <source>
        <dbReference type="ARBA" id="ARBA00022692"/>
    </source>
</evidence>
<feature type="transmembrane region" description="Helical" evidence="8">
    <location>
        <begin position="403"/>
        <end position="427"/>
    </location>
</feature>
<keyword evidence="3" id="KW-0813">Transport</keyword>
<evidence type="ECO:0000256" key="7">
    <source>
        <dbReference type="SAM" id="MobiDB-lite"/>
    </source>
</evidence>
<reference evidence="12 13" key="1">
    <citation type="submission" date="2019-10" db="EMBL/GenBank/DDBJ databases">
        <authorList>
            <person name="Palmer J.M."/>
        </authorList>
    </citation>
    <scope>NUCLEOTIDE SEQUENCE [LARGE SCALE GENOMIC DNA]</scope>
    <source>
        <strain evidence="12 13">TWF696</strain>
    </source>
</reference>
<feature type="transmembrane region" description="Helical" evidence="8">
    <location>
        <begin position="492"/>
        <end position="517"/>
    </location>
</feature>
<sequence length="1093" mass="121425">MAKSCAWSAPSLFKRDGQPDSGSLLLKFLHDNFQQQFEHQSLIASVATSFGISIAIFILFCLLRPLNAVVYAPRLKHADARHAPPPIEKGYFAWLKPLIKCHEDDLWDKIGLDAIVFLRFLRMLRNLLAVLSILSFIMIAVNVGCSQKNKQVLGPGAVDPLIYMSPQIVYGNCLTAHVIMAWLFNIITCFFIWRSYRALLKLKTRLFESGEYQASLYAKTLMVTDVPKKYQSNDGLAEIVAKIQVDPRITEDQKARIARDVKELPKLVEEHEMTVRRLESVLAKYLKNPDVLPPNRPTMVPFKDDRKTKGSDKVDAIEYLDERLKLLETRIKEVRSSVDLKKPLPYGFVSFSTMQNAHTVAYAAKGKHPQGTRIVLAPRPTDLIWDNLAKTKSERRWNKTWGWVLYIFLTVIWIVPNAFIATFLANIGRIGVLWPAFQTELIKHKNFWALVQGFAAPLVTSIFFIILPIVMRRISARQGDLTKTSRERHATSKLFSFFVFNNIIVFTIFGTLWNFVAQVISESTDARKSVWDAIKDFHLATNTIVSVFNVSRWFIIFLLQRNLGALLDLVQLVTLIWRWYSRKFLSPTPREMIEWSAPQQMDFASYYNYFLYYATIAFTFAPVQPLVIPVACLYFTLDSFFRKYAFMYMFVTKTESGGKFWRLLVNRVLIAASFGNIVTAGIVWVNFGTGKLACGALIPILLLIGFKIYVAKTFDDKLYFYTASTGPADAESAAAASAEAAQKKHYRDDRLSDRYGHPALTRKLLTPLIHDKAKHVLARVYSVRHNEDNETFSAVIPLADEAVGMMSMQSDKPGRAAHPQPQPSGLEHYGFVKESQLDYHNLGGRERQEFGYIFDSAAAGTASNAPNSPGLSAYHPTRPVTPSGLSVGESSAGTSRPETPGFYPQQPGQQLYSALGSPNLGPQQLTLTHGPTTRATSPLARGTSASPGYFSANEGDSDSDVTGLLGAPQTMGRSTPGSFDDRAGSSGGYDFHQQGQYPPGLGVGQQGGYVQSSQPYHHPPPLSPQRQSPQSPGLQQPPAGGYQPYSPTRSQHGGSSNGGDGSNGGGNAWGGNGHGHGQGHGQGPSSYEAYRKG</sequence>
<feature type="domain" description="CSC1/OSCA1-like 7TM region" evidence="9">
    <location>
        <begin position="399"/>
        <end position="682"/>
    </location>
</feature>
<feature type="compositionally biased region" description="Polar residues" evidence="7">
    <location>
        <begin position="888"/>
        <end position="897"/>
    </location>
</feature>
<keyword evidence="4 8" id="KW-0812">Transmembrane</keyword>
<evidence type="ECO:0000256" key="5">
    <source>
        <dbReference type="ARBA" id="ARBA00022989"/>
    </source>
</evidence>
<dbReference type="PANTHER" id="PTHR13018">
    <property type="entry name" value="PROBABLE MEMBRANE PROTEIN DUF221-RELATED"/>
    <property type="match status" value="1"/>
</dbReference>
<feature type="transmembrane region" description="Helical" evidence="8">
    <location>
        <begin position="447"/>
        <end position="471"/>
    </location>
</feature>
<feature type="region of interest" description="Disordered" evidence="7">
    <location>
        <begin position="862"/>
        <end position="1093"/>
    </location>
</feature>
<organism evidence="12 13">
    <name type="scientific">Orbilia brochopaga</name>
    <dbReference type="NCBI Taxonomy" id="3140254"/>
    <lineage>
        <taxon>Eukaryota</taxon>
        <taxon>Fungi</taxon>
        <taxon>Dikarya</taxon>
        <taxon>Ascomycota</taxon>
        <taxon>Pezizomycotina</taxon>
        <taxon>Orbiliomycetes</taxon>
        <taxon>Orbiliales</taxon>
        <taxon>Orbiliaceae</taxon>
        <taxon>Orbilia</taxon>
    </lineage>
</organism>
<dbReference type="Pfam" id="PF13967">
    <property type="entry name" value="RSN1_TM"/>
    <property type="match status" value="1"/>
</dbReference>
<dbReference type="EMBL" id="JAVHNQ010000002">
    <property type="protein sequence ID" value="KAK6354769.1"/>
    <property type="molecule type" value="Genomic_DNA"/>
</dbReference>
<comment type="similarity">
    <text evidence="2">Belongs to the CSC1 (TC 1.A.17) family.</text>
</comment>
<feature type="compositionally biased region" description="Polar residues" evidence="7">
    <location>
        <begin position="920"/>
        <end position="936"/>
    </location>
</feature>
<dbReference type="GO" id="GO:0005227">
    <property type="term" value="F:calcium-activated cation channel activity"/>
    <property type="evidence" value="ECO:0007669"/>
    <property type="project" value="InterPro"/>
</dbReference>
<evidence type="ECO:0000259" key="11">
    <source>
        <dbReference type="Pfam" id="PF14703"/>
    </source>
</evidence>
<dbReference type="InterPro" id="IPR003864">
    <property type="entry name" value="CSC1/OSCA1-like_7TM"/>
</dbReference>
<feature type="domain" description="CSC1/OSCA1-like N-terminal transmembrane" evidence="10">
    <location>
        <begin position="42"/>
        <end position="194"/>
    </location>
</feature>
<evidence type="ECO:0000256" key="6">
    <source>
        <dbReference type="ARBA" id="ARBA00023136"/>
    </source>
</evidence>
<gene>
    <name evidence="12" type="ORF">TWF696_003905</name>
</gene>
<dbReference type="GO" id="GO:0005886">
    <property type="term" value="C:plasma membrane"/>
    <property type="evidence" value="ECO:0007669"/>
    <property type="project" value="TreeGrafter"/>
</dbReference>
<dbReference type="AlphaFoldDB" id="A0AAV9V5R4"/>
<name>A0AAV9V5R4_9PEZI</name>
<keyword evidence="13" id="KW-1185">Reference proteome</keyword>
<feature type="transmembrane region" description="Helical" evidence="8">
    <location>
        <begin position="42"/>
        <end position="63"/>
    </location>
</feature>
<protein>
    <recommendedName>
        <fullName evidence="14">DUF221-domain-containing protein</fullName>
    </recommendedName>
</protein>
<dbReference type="Pfam" id="PF14703">
    <property type="entry name" value="PHM7_cyt"/>
    <property type="match status" value="1"/>
</dbReference>
<evidence type="ECO:0000256" key="2">
    <source>
        <dbReference type="ARBA" id="ARBA00007779"/>
    </source>
</evidence>
<evidence type="ECO:0000313" key="13">
    <source>
        <dbReference type="Proteomes" id="UP001375240"/>
    </source>
</evidence>
<feature type="transmembrane region" description="Helical" evidence="8">
    <location>
        <begin position="690"/>
        <end position="710"/>
    </location>
</feature>
<evidence type="ECO:0000256" key="3">
    <source>
        <dbReference type="ARBA" id="ARBA00022448"/>
    </source>
</evidence>
<comment type="subcellular location">
    <subcellularLocation>
        <location evidence="1">Membrane</location>
        <topology evidence="1">Multi-pass membrane protein</topology>
    </subcellularLocation>
</comment>
<evidence type="ECO:0000256" key="8">
    <source>
        <dbReference type="SAM" id="Phobius"/>
    </source>
</evidence>
<feature type="transmembrane region" description="Helical" evidence="8">
    <location>
        <begin position="663"/>
        <end position="684"/>
    </location>
</feature>
<evidence type="ECO:0008006" key="14">
    <source>
        <dbReference type="Google" id="ProtNLM"/>
    </source>
</evidence>
<feature type="compositionally biased region" description="Low complexity" evidence="7">
    <location>
        <begin position="1024"/>
        <end position="1038"/>
    </location>
</feature>
<dbReference type="Proteomes" id="UP001375240">
    <property type="component" value="Unassembled WGS sequence"/>
</dbReference>
<evidence type="ECO:0000313" key="12">
    <source>
        <dbReference type="EMBL" id="KAK6354769.1"/>
    </source>
</evidence>
<feature type="transmembrane region" description="Helical" evidence="8">
    <location>
        <begin position="127"/>
        <end position="144"/>
    </location>
</feature>
<feature type="transmembrane region" description="Helical" evidence="8">
    <location>
        <begin position="537"/>
        <end position="555"/>
    </location>
</feature>
<dbReference type="InterPro" id="IPR027815">
    <property type="entry name" value="CSC1/OSCA1-like_cyt"/>
</dbReference>
<dbReference type="InterPro" id="IPR045122">
    <property type="entry name" value="Csc1-like"/>
</dbReference>
<evidence type="ECO:0000259" key="10">
    <source>
        <dbReference type="Pfam" id="PF13967"/>
    </source>
</evidence>
<dbReference type="InterPro" id="IPR032880">
    <property type="entry name" value="CSC1/OSCA1-like_N"/>
</dbReference>